<feature type="domain" description="NmrA-like" evidence="2">
    <location>
        <begin position="22"/>
        <end position="257"/>
    </location>
</feature>
<dbReference type="HOGENOM" id="CLU_007383_6_11_7"/>
<dbReference type="InterPro" id="IPR021295">
    <property type="entry name" value="DUF2867"/>
</dbReference>
<dbReference type="InterPro" id="IPR008030">
    <property type="entry name" value="NmrA-like"/>
</dbReference>
<dbReference type="SUPFAM" id="SSF51735">
    <property type="entry name" value="NAD(P)-binding Rossmann-fold domains"/>
    <property type="match status" value="1"/>
</dbReference>
<dbReference type="InterPro" id="IPR051207">
    <property type="entry name" value="ComplexI_NDUFA9_subunit"/>
</dbReference>
<sequence length="509" mass="58569">MPYPQRSILFCEDLPTRPVAGKGLILVTGAGGYIGGRLVPELIARGYRVRVLVRSHGESYGLRWPGAEIVEGDALSIEDLKRAMDQVNTAYYLMHSLLLGPKKFENLELTVAKNFRLAAGEKGVERIIYLGGLGDKNDFLSAHLKSRLEVARELMKGPVPVTVIRAAVIIGSGSASFEIIKNLVDRIPVICLPVYAKTLCQPIGIRDVIKYLVGCLEHENTRGREFDIGGNEILSYENMMKVVADILGKRRWFTRLPLPLNTFSFLASFITPVPAAITRSLLEGLGNEVVCRNEEIQALIPFETVPFREAVKRAMKIEEEDTMQSRWSCAYPPNWNLVPRLHELPRVPHYISRYWIDSPKLDKSLFYAFCRIGGKEGWFHNNWMWYLRGEIDRLFLGVGMSRGRRSQSELWENDVIDFFRVEKIEPYRRLLLRAEMKLPGLAWLEFTVKAENPHLNRLIVTAYFEPHGIWGDIYWYFFLPFHYLIFTRLIQAIERQGRSRDREHLMPRT</sequence>
<organism evidence="3 4">
    <name type="scientific">Desulfobacter postgatei 2ac9</name>
    <dbReference type="NCBI Taxonomy" id="879212"/>
    <lineage>
        <taxon>Bacteria</taxon>
        <taxon>Pseudomonadati</taxon>
        <taxon>Thermodesulfobacteriota</taxon>
        <taxon>Desulfobacteria</taxon>
        <taxon>Desulfobacterales</taxon>
        <taxon>Desulfobacteraceae</taxon>
        <taxon>Desulfobacter</taxon>
    </lineage>
</organism>
<dbReference type="Proteomes" id="UP000005778">
    <property type="component" value="Chromosome"/>
</dbReference>
<dbReference type="PANTHER" id="PTHR12126">
    <property type="entry name" value="NADH-UBIQUINONE OXIDOREDUCTASE 39 KDA SUBUNIT-RELATED"/>
    <property type="match status" value="1"/>
</dbReference>
<evidence type="ECO:0000313" key="3">
    <source>
        <dbReference type="EMBL" id="EIM63911.1"/>
    </source>
</evidence>
<keyword evidence="4" id="KW-1185">Reference proteome</keyword>
<dbReference type="EMBL" id="CM001488">
    <property type="protein sequence ID" value="EIM63911.1"/>
    <property type="molecule type" value="Genomic_DNA"/>
</dbReference>
<dbReference type="RefSeq" id="WP_004073297.1">
    <property type="nucleotide sequence ID" value="NZ_CM001488.1"/>
</dbReference>
<dbReference type="GO" id="GO:0044877">
    <property type="term" value="F:protein-containing complex binding"/>
    <property type="evidence" value="ECO:0007669"/>
    <property type="project" value="TreeGrafter"/>
</dbReference>
<dbReference type="Gene3D" id="3.40.50.720">
    <property type="entry name" value="NAD(P)-binding Rossmann-like Domain"/>
    <property type="match status" value="1"/>
</dbReference>
<dbReference type="OrthoDB" id="9774199at2"/>
<reference evidence="3 4" key="2">
    <citation type="submission" date="2012-02" db="EMBL/GenBank/DDBJ databases">
        <title>Improved High-Quality Draft sequence of Desulfobacter postgatei 2ac9.</title>
        <authorList>
            <consortium name="US DOE Joint Genome Institute"/>
            <person name="Lucas S."/>
            <person name="Han J."/>
            <person name="Lapidus A."/>
            <person name="Cheng J.-F."/>
            <person name="Goodwin L."/>
            <person name="Pitluck S."/>
            <person name="Peters L."/>
            <person name="Ovchinnikova G."/>
            <person name="Held B."/>
            <person name="Detter J.C."/>
            <person name="Han C."/>
            <person name="Tapia R."/>
            <person name="Land M."/>
            <person name="Hauser L."/>
            <person name="Kyrpides N."/>
            <person name="Ivanova N."/>
            <person name="Pagani I."/>
            <person name="Orellana R."/>
            <person name="Lovley D."/>
            <person name="Woyke T."/>
        </authorList>
    </citation>
    <scope>NUCLEOTIDE SEQUENCE [LARGE SCALE GENOMIC DNA]</scope>
    <source>
        <strain evidence="3 4">2ac9</strain>
    </source>
</reference>
<dbReference type="InterPro" id="IPR036291">
    <property type="entry name" value="NAD(P)-bd_dom_sf"/>
</dbReference>
<keyword evidence="1" id="KW-0472">Membrane</keyword>
<feature type="transmembrane region" description="Helical" evidence="1">
    <location>
        <begin position="473"/>
        <end position="490"/>
    </location>
</feature>
<keyword evidence="1" id="KW-1133">Transmembrane helix</keyword>
<dbReference type="Pfam" id="PF11066">
    <property type="entry name" value="DUF2867"/>
    <property type="match status" value="1"/>
</dbReference>
<keyword evidence="1" id="KW-0812">Transmembrane</keyword>
<dbReference type="AlphaFoldDB" id="I5B348"/>
<reference evidence="3 4" key="1">
    <citation type="submission" date="2011-09" db="EMBL/GenBank/DDBJ databases">
        <authorList>
            <consortium name="US DOE Joint Genome Institute (JGI-PGF)"/>
            <person name="Lucas S."/>
            <person name="Han J."/>
            <person name="Lapidus A."/>
            <person name="Cheng J.-F."/>
            <person name="Goodwin L."/>
            <person name="Pitluck S."/>
            <person name="Peters L."/>
            <person name="Land M.L."/>
            <person name="Hauser L."/>
            <person name="Orellana R."/>
            <person name="Lovley D."/>
            <person name="Woyke T.J."/>
        </authorList>
    </citation>
    <scope>NUCLEOTIDE SEQUENCE [LARGE SCALE GENOMIC DNA]</scope>
    <source>
        <strain evidence="3 4">2ac9</strain>
    </source>
</reference>
<gene>
    <name evidence="3" type="ORF">DespoDRAFT_02012</name>
</gene>
<dbReference type="PANTHER" id="PTHR12126:SF11">
    <property type="entry name" value="NADH DEHYDROGENASE [UBIQUINONE] 1 ALPHA SUBCOMPLEX SUBUNIT 9, MITOCHONDRIAL"/>
    <property type="match status" value="1"/>
</dbReference>
<dbReference type="STRING" id="879212.DespoDRAFT_02012"/>
<evidence type="ECO:0000256" key="1">
    <source>
        <dbReference type="SAM" id="Phobius"/>
    </source>
</evidence>
<protein>
    <submittedName>
        <fullName evidence="3">Putative nucleoside-diphosphate sugar epimerase</fullName>
    </submittedName>
</protein>
<dbReference type="eggNOG" id="COG0702">
    <property type="taxonomic scope" value="Bacteria"/>
</dbReference>
<name>I5B348_9BACT</name>
<proteinExistence type="predicted"/>
<accession>I5B348</accession>
<evidence type="ECO:0000259" key="2">
    <source>
        <dbReference type="Pfam" id="PF05368"/>
    </source>
</evidence>
<dbReference type="Pfam" id="PF05368">
    <property type="entry name" value="NmrA"/>
    <property type="match status" value="1"/>
</dbReference>
<evidence type="ECO:0000313" key="4">
    <source>
        <dbReference type="Proteomes" id="UP000005778"/>
    </source>
</evidence>